<accession>A0A327Z417</accession>
<dbReference type="RefSeq" id="WP_111653005.1">
    <property type="nucleotide sequence ID" value="NZ_JACHWI010000003.1"/>
</dbReference>
<sequence length="200" mass="20895">MRVKPFPENTADDRGVTLIELVVAMSIMGFFTAIVATAVAQMYTTANKAEATQALQSRLNIVFERLDAEIRYASAISKAGTGTDGADQYVEYLNVNGSTQLCTELRLRGDILARRTWTSGNTPSGGWSTLAGGLSSTTPFTVTSTVGVRQQLKLSLTATLAAAGPAAGSHTAEFLFTALNSDATATSSNATVCSEGRAGT</sequence>
<dbReference type="NCBIfam" id="TIGR02532">
    <property type="entry name" value="IV_pilin_GFxxxE"/>
    <property type="match status" value="1"/>
</dbReference>
<dbReference type="AlphaFoldDB" id="A0A327Z417"/>
<comment type="caution">
    <text evidence="2">The sequence shown here is derived from an EMBL/GenBank/DDBJ whole genome shotgun (WGS) entry which is preliminary data.</text>
</comment>
<dbReference type="Pfam" id="PF07963">
    <property type="entry name" value="N_methyl"/>
    <property type="match status" value="1"/>
</dbReference>
<keyword evidence="1" id="KW-1133">Transmembrane helix</keyword>
<dbReference type="InterPro" id="IPR045584">
    <property type="entry name" value="Pilin-like"/>
</dbReference>
<feature type="transmembrane region" description="Helical" evidence="1">
    <location>
        <begin position="21"/>
        <end position="43"/>
    </location>
</feature>
<gene>
    <name evidence="2" type="ORF">B0I29_118107</name>
</gene>
<reference evidence="2 3" key="1">
    <citation type="submission" date="2018-06" db="EMBL/GenBank/DDBJ databases">
        <title>Genomic Encyclopedia of Type Strains, Phase III (KMG-III): the genomes of soil and plant-associated and newly described type strains.</title>
        <authorList>
            <person name="Whitman W."/>
        </authorList>
    </citation>
    <scope>NUCLEOTIDE SEQUENCE [LARGE SCALE GENOMIC DNA]</scope>
    <source>
        <strain evidence="2 3">CGMCC 4.7090</strain>
    </source>
</reference>
<evidence type="ECO:0000313" key="2">
    <source>
        <dbReference type="EMBL" id="RAK29315.1"/>
    </source>
</evidence>
<dbReference type="Proteomes" id="UP000249341">
    <property type="component" value="Unassembled WGS sequence"/>
</dbReference>
<proteinExistence type="predicted"/>
<organism evidence="2 3">
    <name type="scientific">Actinoplanes lutulentus</name>
    <dbReference type="NCBI Taxonomy" id="1287878"/>
    <lineage>
        <taxon>Bacteria</taxon>
        <taxon>Bacillati</taxon>
        <taxon>Actinomycetota</taxon>
        <taxon>Actinomycetes</taxon>
        <taxon>Micromonosporales</taxon>
        <taxon>Micromonosporaceae</taxon>
        <taxon>Actinoplanes</taxon>
    </lineage>
</organism>
<evidence type="ECO:0000256" key="1">
    <source>
        <dbReference type="SAM" id="Phobius"/>
    </source>
</evidence>
<evidence type="ECO:0000313" key="3">
    <source>
        <dbReference type="Proteomes" id="UP000249341"/>
    </source>
</evidence>
<dbReference type="SUPFAM" id="SSF54523">
    <property type="entry name" value="Pili subunits"/>
    <property type="match status" value="1"/>
</dbReference>
<dbReference type="PROSITE" id="PS00409">
    <property type="entry name" value="PROKAR_NTER_METHYL"/>
    <property type="match status" value="1"/>
</dbReference>
<protein>
    <submittedName>
        <fullName evidence="2">Prepilin-type N-terminal cleavage/methylation domain-containing protein</fullName>
    </submittedName>
</protein>
<dbReference type="OrthoDB" id="5119659at2"/>
<dbReference type="InterPro" id="IPR012902">
    <property type="entry name" value="N_methyl_site"/>
</dbReference>
<keyword evidence="3" id="KW-1185">Reference proteome</keyword>
<keyword evidence="1" id="KW-0472">Membrane</keyword>
<keyword evidence="1" id="KW-0812">Transmembrane</keyword>
<dbReference type="EMBL" id="QLMJ01000018">
    <property type="protein sequence ID" value="RAK29315.1"/>
    <property type="molecule type" value="Genomic_DNA"/>
</dbReference>
<name>A0A327Z417_9ACTN</name>